<evidence type="ECO:0000313" key="1">
    <source>
        <dbReference type="EMBL" id="MBB5329351.1"/>
    </source>
</evidence>
<dbReference type="RefSeq" id="WP_183977747.1">
    <property type="nucleotide sequence ID" value="NZ_JACHEB010000006.1"/>
</dbReference>
<sequence>MDHRRGALARSPVDVSFLLDAPAGKHGFIQMKDGHLATGDGRRIRFWGVNITDWSKGSQQIPSKEDSVFLASTLARFGVNSVRFQFLDLDVPRGLLKKQRTDVEIFDADALDREDYFIAELERRGIYIDFNLLVGRRFLAEEGVKDVDLLHQGSKGTSLYDTKMIELQKEYAKQLLTHRNPYTKLTYVEDPAVAIVEINNENAISTGFRAPSEFYRDELRGLYNEWLAKHRSVAERERLRQVCEVAGEAAVPLMERKTQVAQAPTERFYAEAEFYNDLQRDYFLEMKKYLRERLKSRSLIIATADHSHANSGYPILRATTGMDIIDGHTYWQHPESYVRKLPMVNDPENSTVVELSRSALAGKPYTVSEVNNPFPNDYAGEGIPILAAYAGLQDWDAIYWYTFEPKSDPVWKPYVGDAFDISLDPLKMPELAAGALEFLRGDVAKARTTSERSYSEQEVFDSMLIPTTERPYYTDGFPLTLPLEHEVRISSLSGPPTGTFVKSIASNTIVSDTHELKWSLDEGHTNGLVTVNTPNNQALIGFVKEHGAISLQNMSAETNNHFCTIWLSSMDALPIAKSARLLLVAGGRAENTGQRWNTARTGVISLGESPTLVEPVTGLLTLKGLEGARSVKIQAIDGAGQSLGAPVEVRKEQGTWKVPLGTITTTWYEITVER</sequence>
<evidence type="ECO:0008006" key="3">
    <source>
        <dbReference type="Google" id="ProtNLM"/>
    </source>
</evidence>
<dbReference type="AlphaFoldDB" id="A0A9X0QF95"/>
<accession>A0A9X0QF95</accession>
<organism evidence="1 2">
    <name type="scientific">Tunturiibacter gelidiferens</name>
    <dbReference type="NCBI Taxonomy" id="3069689"/>
    <lineage>
        <taxon>Bacteria</taxon>
        <taxon>Pseudomonadati</taxon>
        <taxon>Acidobacteriota</taxon>
        <taxon>Terriglobia</taxon>
        <taxon>Terriglobales</taxon>
        <taxon>Acidobacteriaceae</taxon>
        <taxon>Tunturiibacter</taxon>
    </lineage>
</organism>
<dbReference type="Proteomes" id="UP000535182">
    <property type="component" value="Unassembled WGS sequence"/>
</dbReference>
<reference evidence="1 2" key="1">
    <citation type="submission" date="2020-08" db="EMBL/GenBank/DDBJ databases">
        <title>Genomic Encyclopedia of Type Strains, Phase IV (KMG-V): Genome sequencing to study the core and pangenomes of soil and plant-associated prokaryotes.</title>
        <authorList>
            <person name="Whitman W."/>
        </authorList>
    </citation>
    <scope>NUCLEOTIDE SEQUENCE [LARGE SCALE GENOMIC DNA]</scope>
    <source>
        <strain evidence="1 2">X5P2</strain>
    </source>
</reference>
<keyword evidence="2" id="KW-1185">Reference proteome</keyword>
<dbReference type="InterPro" id="IPR017853">
    <property type="entry name" value="GH"/>
</dbReference>
<gene>
    <name evidence="1" type="ORF">HDF14_002969</name>
</gene>
<proteinExistence type="predicted"/>
<comment type="caution">
    <text evidence="1">The sequence shown here is derived from an EMBL/GenBank/DDBJ whole genome shotgun (WGS) entry which is preliminary data.</text>
</comment>
<dbReference type="EMBL" id="JACHEB010000006">
    <property type="protein sequence ID" value="MBB5329351.1"/>
    <property type="molecule type" value="Genomic_DNA"/>
</dbReference>
<dbReference type="SUPFAM" id="SSF51445">
    <property type="entry name" value="(Trans)glycosidases"/>
    <property type="match status" value="1"/>
</dbReference>
<name>A0A9X0QF95_9BACT</name>
<protein>
    <recommendedName>
        <fullName evidence="3">Glycoside hydrolase family 42 N-terminal domain-containing protein</fullName>
    </recommendedName>
</protein>
<evidence type="ECO:0000313" key="2">
    <source>
        <dbReference type="Proteomes" id="UP000535182"/>
    </source>
</evidence>
<dbReference type="Gene3D" id="3.20.20.80">
    <property type="entry name" value="Glycosidases"/>
    <property type="match status" value="1"/>
</dbReference>